<gene>
    <name evidence="1" type="ORF">LCGC14_0839620</name>
</gene>
<name>A0A0F9PIA3_9ZZZZ</name>
<protein>
    <submittedName>
        <fullName evidence="1">Uncharacterized protein</fullName>
    </submittedName>
</protein>
<dbReference type="EMBL" id="LAZR01002451">
    <property type="protein sequence ID" value="KKN29884.1"/>
    <property type="molecule type" value="Genomic_DNA"/>
</dbReference>
<evidence type="ECO:0000313" key="1">
    <source>
        <dbReference type="EMBL" id="KKN29884.1"/>
    </source>
</evidence>
<accession>A0A0F9PIA3</accession>
<organism evidence="1">
    <name type="scientific">marine sediment metagenome</name>
    <dbReference type="NCBI Taxonomy" id="412755"/>
    <lineage>
        <taxon>unclassified sequences</taxon>
        <taxon>metagenomes</taxon>
        <taxon>ecological metagenomes</taxon>
    </lineage>
</organism>
<proteinExistence type="predicted"/>
<comment type="caution">
    <text evidence="1">The sequence shown here is derived from an EMBL/GenBank/DDBJ whole genome shotgun (WGS) entry which is preliminary data.</text>
</comment>
<sequence>MLVIVPNELHDLICARIDAQLKLVPEAAPDRECYYAALLSYFDEHGRVPEFCITPKQAATKQAKGGDDD</sequence>
<dbReference type="AlphaFoldDB" id="A0A0F9PIA3"/>
<reference evidence="1" key="1">
    <citation type="journal article" date="2015" name="Nature">
        <title>Complex archaea that bridge the gap between prokaryotes and eukaryotes.</title>
        <authorList>
            <person name="Spang A."/>
            <person name="Saw J.H."/>
            <person name="Jorgensen S.L."/>
            <person name="Zaremba-Niedzwiedzka K."/>
            <person name="Martijn J."/>
            <person name="Lind A.E."/>
            <person name="van Eijk R."/>
            <person name="Schleper C."/>
            <person name="Guy L."/>
            <person name="Ettema T.J."/>
        </authorList>
    </citation>
    <scope>NUCLEOTIDE SEQUENCE</scope>
</reference>